<keyword evidence="4" id="KW-0496">Mitochondrion</keyword>
<evidence type="ECO:0000256" key="6">
    <source>
        <dbReference type="ARBA" id="ARBA00037479"/>
    </source>
</evidence>
<evidence type="ECO:0000256" key="1">
    <source>
        <dbReference type="ARBA" id="ARBA00004273"/>
    </source>
</evidence>
<evidence type="ECO:0000256" key="7">
    <source>
        <dbReference type="ARBA" id="ARBA00045769"/>
    </source>
</evidence>
<keyword evidence="5" id="KW-0472">Membrane</keyword>
<dbReference type="Pfam" id="PF01145">
    <property type="entry name" value="Band_7"/>
    <property type="match status" value="1"/>
</dbReference>
<reference evidence="13" key="1">
    <citation type="submission" date="2020-03" db="EMBL/GenBank/DDBJ databases">
        <title>Studies in the Genomics of Life Span.</title>
        <authorList>
            <person name="Glass D."/>
        </authorList>
    </citation>
    <scope>NUCLEOTIDE SEQUENCE</scope>
    <source>
        <strain evidence="13">SUZIE</strain>
        <tissue evidence="13">Muscle</tissue>
    </source>
</reference>
<comment type="function">
    <text evidence="10">In the mitochondria, together with PHB, forms large ring complexes (prohibitin complexes) in the inner mitochondrial membrane (IMM) and functions as a chaperone protein that stabilizes mitochondrial respiratory enzymes and maintains mitochondrial integrity in the IMM, which is required for mitochondrial morphogenesis, neuronal survival, and normal lifespan. The prohibitin complex, with DNAJC19, regulates cardiolipin remodeling and the protein turnover of OMA1 in a cardiolipin-binding manner. Also regulates cytochrome-c oxidase assembly (COX) and mitochondrial respiration. Binding to sphingoid 1-phosphate (SPP) modulates its regulator activity. Has a key role of mitophagy receptor involved in targeting mitochondria for autophagic degradation. Involved in mitochondrial-mediated antiviral innate immunity, activates RIG-I-mediated signal transduction and production of IFNB1 and pro-inflammatory cytokine IL6.</text>
</comment>
<name>A0AA41T2E8_SCICA</name>
<evidence type="ECO:0000313" key="14">
    <source>
        <dbReference type="Proteomes" id="UP001166674"/>
    </source>
</evidence>
<evidence type="ECO:0000256" key="8">
    <source>
        <dbReference type="ARBA" id="ARBA00046073"/>
    </source>
</evidence>
<evidence type="ECO:0000313" key="13">
    <source>
        <dbReference type="EMBL" id="MBZ3885748.1"/>
    </source>
</evidence>
<gene>
    <name evidence="13" type="ORF">SUZIE_184465</name>
</gene>
<dbReference type="Proteomes" id="UP001166674">
    <property type="component" value="Unassembled WGS sequence"/>
</dbReference>
<dbReference type="EMBL" id="JAATJV010402200">
    <property type="protein sequence ID" value="MBZ3885748.1"/>
    <property type="molecule type" value="Genomic_DNA"/>
</dbReference>
<keyword evidence="3 11" id="KW-0999">Mitochondrion inner membrane</keyword>
<comment type="subunit">
    <text evidence="9">The mitochondrial prohibitin complex consists of two subunits (PHB1 and PHB2), assembled into a membrane-associated ring-shaped supercomplex of approximately 1 mDa. Interacts with ESR1, HDAC1 and HDAC5. Interacts with ZNF703. Interacts with STOML2. Interacts with ARFGEF3. Interacts with SPHK2. Interacts with COX4I1; the interaction associates PHB2 with COX. Interacts with MAP1LC3B (membrane-bound form LC3-II); the interaction is direct and upon mitochondrial depolarization and proteasome-dependent outer membrane rupture. Interacts with IGFBP6 (via C-terminal domain). Interacts with CLPB. Interacts with CD86 (via cytoplasmic domain); the interactions increases after priming with CD40. Interacts with AFG3L2. Interacts with DNAJC19. Interacts with AKT2; this interaction may be important for myogenic differentiation.</text>
</comment>
<feature type="domain" description="Band 7" evidence="12">
    <location>
        <begin position="9"/>
        <end position="104"/>
    </location>
</feature>
<comment type="function">
    <text evidence="6">Protein with pleiotropic attributes mediated in a cell-compartment- and tissue-specific manner, which include the plasma membrane-associated cell signaling functions, mitochondrial chaperone, and transcriptional co-regulator of transcription factors and sex steroid hormones in the nucleus.</text>
</comment>
<evidence type="ECO:0000256" key="2">
    <source>
        <dbReference type="ARBA" id="ARBA00009658"/>
    </source>
</evidence>
<dbReference type="InterPro" id="IPR000163">
    <property type="entry name" value="Prohibitin"/>
</dbReference>
<proteinExistence type="inferred from homology"/>
<comment type="similarity">
    <text evidence="2 11">Belongs to the prohibitin family.</text>
</comment>
<protein>
    <recommendedName>
        <fullName evidence="11">Prohibitin</fullName>
    </recommendedName>
</protein>
<dbReference type="AlphaFoldDB" id="A0AA41T2E8"/>
<organism evidence="13 14">
    <name type="scientific">Sciurus carolinensis</name>
    <name type="common">Eastern gray squirrel</name>
    <dbReference type="NCBI Taxonomy" id="30640"/>
    <lineage>
        <taxon>Eukaryota</taxon>
        <taxon>Metazoa</taxon>
        <taxon>Chordata</taxon>
        <taxon>Craniata</taxon>
        <taxon>Vertebrata</taxon>
        <taxon>Euteleostomi</taxon>
        <taxon>Mammalia</taxon>
        <taxon>Eutheria</taxon>
        <taxon>Euarchontoglires</taxon>
        <taxon>Glires</taxon>
        <taxon>Rodentia</taxon>
        <taxon>Sciuromorpha</taxon>
        <taxon>Sciuridae</taxon>
        <taxon>Sciurinae</taxon>
        <taxon>Sciurini</taxon>
        <taxon>Sciurus</taxon>
    </lineage>
</organism>
<dbReference type="PRINTS" id="PR00679">
    <property type="entry name" value="PROHIBITIN"/>
</dbReference>
<dbReference type="GO" id="GO:0005743">
    <property type="term" value="C:mitochondrial inner membrane"/>
    <property type="evidence" value="ECO:0007669"/>
    <property type="project" value="UniProtKB-SubCell"/>
</dbReference>
<dbReference type="PANTHER" id="PTHR23222">
    <property type="entry name" value="PROHIBITIN"/>
    <property type="match status" value="1"/>
</dbReference>
<evidence type="ECO:0000256" key="9">
    <source>
        <dbReference type="ARBA" id="ARBA00046900"/>
    </source>
</evidence>
<dbReference type="GO" id="GO:0007005">
    <property type="term" value="P:mitochondrion organization"/>
    <property type="evidence" value="ECO:0007669"/>
    <property type="project" value="TreeGrafter"/>
</dbReference>
<keyword evidence="14" id="KW-1185">Reference proteome</keyword>
<evidence type="ECO:0000256" key="10">
    <source>
        <dbReference type="ARBA" id="ARBA00057420"/>
    </source>
</evidence>
<comment type="function">
    <text evidence="8">In the plasma membrane, is involved in IGFBP6-induced cell migration. Cooperates with CD86 to mediate CD86-signaling in B lymphocytes that regulates the level of IgG1 produced through the activation of distal signaling intermediates. Upon CD40 engagement, required to activate NF-kappa-B signaling pathway via phospholipase C and protein kinase C activation.</text>
</comment>
<evidence type="ECO:0000256" key="5">
    <source>
        <dbReference type="ARBA" id="ARBA00023136"/>
    </source>
</evidence>
<comment type="caution">
    <text evidence="13">The sequence shown here is derived from an EMBL/GenBank/DDBJ whole genome shotgun (WGS) entry which is preliminary data.</text>
</comment>
<evidence type="ECO:0000256" key="4">
    <source>
        <dbReference type="ARBA" id="ARBA00023128"/>
    </source>
</evidence>
<sequence length="134" mass="15668">MLQSRYNAQELPSLYQSLELDYKQPILLSIVKEVLSVVAKFSASQMITQQAQVSLFIQREWTEKSKNFSLILDDIAITELSFLLEYSAPVEAKQMDQQEAQQTQFLMEKANRKISRRSCRLTVRQRLPRFLAKH</sequence>
<evidence type="ECO:0000256" key="11">
    <source>
        <dbReference type="RuleBase" id="RU366048"/>
    </source>
</evidence>
<dbReference type="PANTHER" id="PTHR23222:SF1">
    <property type="entry name" value="PROHIBITIN-2"/>
    <property type="match status" value="1"/>
</dbReference>
<dbReference type="InterPro" id="IPR001107">
    <property type="entry name" value="Band_7"/>
</dbReference>
<evidence type="ECO:0000256" key="3">
    <source>
        <dbReference type="ARBA" id="ARBA00022792"/>
    </source>
</evidence>
<evidence type="ECO:0000259" key="12">
    <source>
        <dbReference type="Pfam" id="PF01145"/>
    </source>
</evidence>
<comment type="function">
    <text evidence="7">In the nucleus, serves as transcriptional co-regulator. Acts as a mediator of transcriptional repression by nuclear hormone receptors via recruitment of histone deacetylases. Functions as an estrogen receptor (ER)-selective coregulator that potentiates the inhibitory activities of antiestrogens and represses the activity of estrogens. Competes with NCOA1 for modulation of ER transcriptional activity.</text>
</comment>
<accession>A0AA41T2E8</accession>
<comment type="subcellular location">
    <subcellularLocation>
        <location evidence="1 11">Mitochondrion inner membrane</location>
    </subcellularLocation>
</comment>